<evidence type="ECO:0000313" key="2">
    <source>
        <dbReference type="EMBL" id="RKR92478.1"/>
    </source>
</evidence>
<dbReference type="PANTHER" id="PTHR36840">
    <property type="entry name" value="BLL5714 PROTEIN"/>
    <property type="match status" value="1"/>
</dbReference>
<keyword evidence="1" id="KW-0472">Membrane</keyword>
<feature type="transmembrane region" description="Helical" evidence="1">
    <location>
        <begin position="42"/>
        <end position="62"/>
    </location>
</feature>
<evidence type="ECO:0000313" key="3">
    <source>
        <dbReference type="Proteomes" id="UP000277671"/>
    </source>
</evidence>
<feature type="transmembrane region" description="Helical" evidence="1">
    <location>
        <begin position="303"/>
        <end position="321"/>
    </location>
</feature>
<feature type="transmembrane region" description="Helical" evidence="1">
    <location>
        <begin position="12"/>
        <end position="30"/>
    </location>
</feature>
<sequence>MRAPRAPLPARPTFPELFFDLVYVFALIFLSRKLVDDLSWTGAAQTLVLLLTFTLIWALTAWAGDSLTQDRPLVAPQLIGVMAGSLLMAAMISDAYGRRGLVFAVTYVTIHLGTGLYYQIFLPSSQSRSRGARILFWEAVAATLWIAGGLVAGSARLVLWAAGAAVEYTGVSLGWPAPWSAGPLPRETRVVGERISERYRQFVIIALGVSIFVTGQSFSSGTYTLDRSAAFAVVFVMTALTWRVYICRAGDLMTSTLADAKNPHRLNQLTAVTHLIMVVGIIGMAAASQLVIDQPFGDTPGSWAAVILGSPAIFLLGRALLDHVLYAQVSRAQLAALPLSAALVAATPVLPPIMVALIVVVLLAVVVAVDLIAMRTGALTPPELA</sequence>
<dbReference type="EMBL" id="RBKT01000001">
    <property type="protein sequence ID" value="RKR92478.1"/>
    <property type="molecule type" value="Genomic_DNA"/>
</dbReference>
<organism evidence="2 3">
    <name type="scientific">Micromonospora pisi</name>
    <dbReference type="NCBI Taxonomy" id="589240"/>
    <lineage>
        <taxon>Bacteria</taxon>
        <taxon>Bacillati</taxon>
        <taxon>Actinomycetota</taxon>
        <taxon>Actinomycetes</taxon>
        <taxon>Micromonosporales</taxon>
        <taxon>Micromonosporaceae</taxon>
        <taxon>Micromonospora</taxon>
    </lineage>
</organism>
<feature type="transmembrane region" description="Helical" evidence="1">
    <location>
        <begin position="102"/>
        <end position="122"/>
    </location>
</feature>
<dbReference type="Proteomes" id="UP000277671">
    <property type="component" value="Unassembled WGS sequence"/>
</dbReference>
<feature type="transmembrane region" description="Helical" evidence="1">
    <location>
        <begin position="74"/>
        <end position="96"/>
    </location>
</feature>
<dbReference type="InterPro" id="IPR010640">
    <property type="entry name" value="Low_temperature_requirement_A"/>
</dbReference>
<feature type="transmembrane region" description="Helical" evidence="1">
    <location>
        <begin position="134"/>
        <end position="152"/>
    </location>
</feature>
<gene>
    <name evidence="2" type="ORF">BDK92_6919</name>
</gene>
<name>A0A495JV92_9ACTN</name>
<reference evidence="2 3" key="1">
    <citation type="submission" date="2018-10" db="EMBL/GenBank/DDBJ databases">
        <title>Sequencing the genomes of 1000 actinobacteria strains.</title>
        <authorList>
            <person name="Klenk H.-P."/>
        </authorList>
    </citation>
    <scope>NUCLEOTIDE SEQUENCE [LARGE SCALE GENOMIC DNA]</scope>
    <source>
        <strain evidence="2 3">DSM 45175</strain>
    </source>
</reference>
<dbReference type="Pfam" id="PF06772">
    <property type="entry name" value="LtrA"/>
    <property type="match status" value="1"/>
</dbReference>
<keyword evidence="1" id="KW-0812">Transmembrane</keyword>
<keyword evidence="3" id="KW-1185">Reference proteome</keyword>
<dbReference type="RefSeq" id="WP_121160462.1">
    <property type="nucleotide sequence ID" value="NZ_RBKT01000001.1"/>
</dbReference>
<dbReference type="OrthoDB" id="7698234at2"/>
<comment type="caution">
    <text evidence="2">The sequence shown here is derived from an EMBL/GenBank/DDBJ whole genome shotgun (WGS) entry which is preliminary data.</text>
</comment>
<proteinExistence type="predicted"/>
<dbReference type="AlphaFoldDB" id="A0A495JV92"/>
<feature type="transmembrane region" description="Helical" evidence="1">
    <location>
        <begin position="266"/>
        <end position="291"/>
    </location>
</feature>
<dbReference type="PANTHER" id="PTHR36840:SF1">
    <property type="entry name" value="BLL5714 PROTEIN"/>
    <property type="match status" value="1"/>
</dbReference>
<feature type="transmembrane region" description="Helical" evidence="1">
    <location>
        <begin position="333"/>
        <end position="350"/>
    </location>
</feature>
<feature type="transmembrane region" description="Helical" evidence="1">
    <location>
        <begin position="202"/>
        <end position="223"/>
    </location>
</feature>
<keyword evidence="1" id="KW-1133">Transmembrane helix</keyword>
<feature type="transmembrane region" description="Helical" evidence="1">
    <location>
        <begin position="229"/>
        <end position="246"/>
    </location>
</feature>
<accession>A0A495JV92</accession>
<protein>
    <submittedName>
        <fullName evidence="2">Low temperature requirement protein LtrA</fullName>
    </submittedName>
</protein>
<evidence type="ECO:0000256" key="1">
    <source>
        <dbReference type="SAM" id="Phobius"/>
    </source>
</evidence>